<dbReference type="Pfam" id="PF01551">
    <property type="entry name" value="Peptidase_M23"/>
    <property type="match status" value="1"/>
</dbReference>
<feature type="domain" description="M23ase beta-sheet core" evidence="4">
    <location>
        <begin position="370"/>
        <end position="464"/>
    </location>
</feature>
<dbReference type="GO" id="GO:0004222">
    <property type="term" value="F:metalloendopeptidase activity"/>
    <property type="evidence" value="ECO:0007669"/>
    <property type="project" value="TreeGrafter"/>
</dbReference>
<dbReference type="EMBL" id="NOXU01000022">
    <property type="protein sequence ID" value="OYQ36494.1"/>
    <property type="molecule type" value="Genomic_DNA"/>
</dbReference>
<reference evidence="6 7" key="1">
    <citation type="submission" date="2017-07" db="EMBL/GenBank/DDBJ databases">
        <title>Niveispirillum cyanobacteriorum sp. nov., isolated from cyanobacterial aggregates in a eutrophic lake.</title>
        <authorList>
            <person name="Cai H."/>
        </authorList>
    </citation>
    <scope>NUCLEOTIDE SEQUENCE [LARGE SCALE GENOMIC DNA]</scope>
    <source>
        <strain evidence="7">TH1-14</strain>
    </source>
</reference>
<keyword evidence="7" id="KW-1185">Reference proteome</keyword>
<evidence type="ECO:0000256" key="2">
    <source>
        <dbReference type="SAM" id="Coils"/>
    </source>
</evidence>
<comment type="caution">
    <text evidence="6">The sequence shown here is derived from an EMBL/GenBank/DDBJ whole genome shotgun (WGS) entry which is preliminary data.</text>
</comment>
<dbReference type="OrthoDB" id="9805070at2"/>
<name>A0A255Z6F2_9PROT</name>
<dbReference type="RefSeq" id="WP_094454153.1">
    <property type="nucleotide sequence ID" value="NZ_NOXU01000022.1"/>
</dbReference>
<accession>A0A255Z6F2</accession>
<feature type="transmembrane region" description="Helical" evidence="3">
    <location>
        <begin position="34"/>
        <end position="58"/>
    </location>
</feature>
<dbReference type="AlphaFoldDB" id="A0A255Z6F2"/>
<dbReference type="CDD" id="cd12797">
    <property type="entry name" value="M23_peptidase"/>
    <property type="match status" value="1"/>
</dbReference>
<dbReference type="PANTHER" id="PTHR21666">
    <property type="entry name" value="PEPTIDASE-RELATED"/>
    <property type="match status" value="1"/>
</dbReference>
<keyword evidence="1" id="KW-0732">Signal</keyword>
<keyword evidence="3" id="KW-0472">Membrane</keyword>
<evidence type="ECO:0000259" key="5">
    <source>
        <dbReference type="Pfam" id="PF19353"/>
    </source>
</evidence>
<evidence type="ECO:0000259" key="4">
    <source>
        <dbReference type="Pfam" id="PF01551"/>
    </source>
</evidence>
<keyword evidence="2" id="KW-0175">Coiled coil</keyword>
<organism evidence="6 7">
    <name type="scientific">Niveispirillum lacus</name>
    <dbReference type="NCBI Taxonomy" id="1981099"/>
    <lineage>
        <taxon>Bacteria</taxon>
        <taxon>Pseudomonadati</taxon>
        <taxon>Pseudomonadota</taxon>
        <taxon>Alphaproteobacteria</taxon>
        <taxon>Rhodospirillales</taxon>
        <taxon>Azospirillaceae</taxon>
        <taxon>Niveispirillum</taxon>
    </lineage>
</organism>
<dbReference type="InterPro" id="IPR050570">
    <property type="entry name" value="Cell_wall_metabolism_enzyme"/>
</dbReference>
<dbReference type="PANTHER" id="PTHR21666:SF289">
    <property type="entry name" value="L-ALA--D-GLU ENDOPEPTIDASE"/>
    <property type="match status" value="1"/>
</dbReference>
<dbReference type="Gene3D" id="2.70.70.10">
    <property type="entry name" value="Glucose Permease (Domain IIA)"/>
    <property type="match status" value="1"/>
</dbReference>
<protein>
    <submittedName>
        <fullName evidence="6">Uncharacterized protein</fullName>
    </submittedName>
</protein>
<dbReference type="InterPro" id="IPR011055">
    <property type="entry name" value="Dup_hybrid_motif"/>
</dbReference>
<evidence type="ECO:0000313" key="7">
    <source>
        <dbReference type="Proteomes" id="UP000216998"/>
    </source>
</evidence>
<feature type="coiled-coil region" evidence="2">
    <location>
        <begin position="207"/>
        <end position="236"/>
    </location>
</feature>
<dbReference type="Pfam" id="PF19353">
    <property type="entry name" value="DUF5930"/>
    <property type="match status" value="1"/>
</dbReference>
<gene>
    <name evidence="6" type="ORF">CHU95_04535</name>
</gene>
<dbReference type="Proteomes" id="UP000216998">
    <property type="component" value="Unassembled WGS sequence"/>
</dbReference>
<evidence type="ECO:0000256" key="1">
    <source>
        <dbReference type="ARBA" id="ARBA00022729"/>
    </source>
</evidence>
<proteinExistence type="predicted"/>
<keyword evidence="3" id="KW-0812">Transmembrane</keyword>
<dbReference type="InterPro" id="IPR016047">
    <property type="entry name" value="M23ase_b-sheet_dom"/>
</dbReference>
<dbReference type="InterPro" id="IPR045974">
    <property type="entry name" value="DUF5930"/>
</dbReference>
<evidence type="ECO:0000313" key="6">
    <source>
        <dbReference type="EMBL" id="OYQ36494.1"/>
    </source>
</evidence>
<feature type="domain" description="DUF5930" evidence="5">
    <location>
        <begin position="179"/>
        <end position="350"/>
    </location>
</feature>
<keyword evidence="3" id="KW-1133">Transmembrane helix</keyword>
<dbReference type="SUPFAM" id="SSF51261">
    <property type="entry name" value="Duplicated hybrid motif"/>
    <property type="match status" value="1"/>
</dbReference>
<sequence>MFGFFMRSERVIIVDDDDNIRSVTIGPRQRLRPALLAVAALSGMLVAGAGWMVTAFALRDSRDSVSHMDQGAANLATQLADSREQLSRVAGDLERVREALDSALAEEAESRARIDAALAVLSDADKDGSKTPRQVLAAIRNQLAPLRVNPEEGAGHLRAAQESLQLITDIGQEAASRRAQSAITALSLALEEAETAPSPQPTLTLATEGLGKALAEAQAQAQRARAEAEMAWAERNDMAAAKAESDRRLEEVAAGQVALLTRLTEHAELRIEAIEGELKNTGLNLDKVLRAMDQPPRGVGGPLISLTELPAHGLPAAAQAALNQLESRLDRQARLRALANYLPLTPPVDNFYVSSGFGSRRDPFTKQWAAHTGLDLVAKEGSPVTLPAAGRVAAVTYDEGYGHMVEIDHGLGVRTRYAHMKKIMVKEGEMLDPGRQVGTLGDSGRSSGPHLHYEVLVEGKPVNPLRFMERGRHVCEG</sequence>
<evidence type="ECO:0000256" key="3">
    <source>
        <dbReference type="SAM" id="Phobius"/>
    </source>
</evidence>